<protein>
    <submittedName>
        <fullName evidence="8">SET domain protein</fullName>
    </submittedName>
</protein>
<dbReference type="RefSeq" id="WP_146415499.1">
    <property type="nucleotide sequence ID" value="NZ_SJPZ01000002.1"/>
</dbReference>
<dbReference type="Pfam" id="PF00856">
    <property type="entry name" value="SET"/>
    <property type="match status" value="1"/>
</dbReference>
<evidence type="ECO:0000256" key="3">
    <source>
        <dbReference type="ARBA" id="ARBA00022603"/>
    </source>
</evidence>
<dbReference type="Gene3D" id="2.170.270.10">
    <property type="entry name" value="SET domain"/>
    <property type="match status" value="1"/>
</dbReference>
<dbReference type="InterPro" id="IPR050777">
    <property type="entry name" value="SET2_Histone-Lys_MeTrsfase"/>
</dbReference>
<keyword evidence="4" id="KW-0808">Transferase</keyword>
<name>A0A5C6FL51_9PLAN</name>
<feature type="domain" description="SET" evidence="6">
    <location>
        <begin position="27"/>
        <end position="128"/>
    </location>
</feature>
<organism evidence="8 9">
    <name type="scientific">Crateriforma conspicua</name>
    <dbReference type="NCBI Taxonomy" id="2527996"/>
    <lineage>
        <taxon>Bacteria</taxon>
        <taxon>Pseudomonadati</taxon>
        <taxon>Planctomycetota</taxon>
        <taxon>Planctomycetia</taxon>
        <taxon>Planctomycetales</taxon>
        <taxon>Planctomycetaceae</taxon>
        <taxon>Crateriforma</taxon>
    </lineage>
</organism>
<dbReference type="SUPFAM" id="SSF82199">
    <property type="entry name" value="SET domain"/>
    <property type="match status" value="1"/>
</dbReference>
<dbReference type="PROSITE" id="PS50280">
    <property type="entry name" value="SET"/>
    <property type="match status" value="1"/>
</dbReference>
<evidence type="ECO:0000313" key="9">
    <source>
        <dbReference type="Proteomes" id="UP000316476"/>
    </source>
</evidence>
<accession>A0A5C6FL51</accession>
<evidence type="ECO:0000256" key="5">
    <source>
        <dbReference type="ARBA" id="ARBA00022691"/>
    </source>
</evidence>
<keyword evidence="3" id="KW-0489">Methyltransferase</keyword>
<dbReference type="OrthoDB" id="9804945at2"/>
<dbReference type="EMBL" id="SJPZ01000002">
    <property type="protein sequence ID" value="TWU62747.1"/>
    <property type="molecule type" value="Genomic_DNA"/>
</dbReference>
<dbReference type="GO" id="GO:0005694">
    <property type="term" value="C:chromosome"/>
    <property type="evidence" value="ECO:0007669"/>
    <property type="project" value="UniProtKB-SubCell"/>
</dbReference>
<evidence type="ECO:0000313" key="8">
    <source>
        <dbReference type="EMBL" id="TWU62747.1"/>
    </source>
</evidence>
<evidence type="ECO:0000259" key="6">
    <source>
        <dbReference type="PROSITE" id="PS50280"/>
    </source>
</evidence>
<dbReference type="SMART" id="SM00317">
    <property type="entry name" value="SET"/>
    <property type="match status" value="1"/>
</dbReference>
<evidence type="ECO:0000259" key="7">
    <source>
        <dbReference type="PROSITE" id="PS50868"/>
    </source>
</evidence>
<sequence length="169" mass="19403">MGLTKKRREMLQKKIEDDFGYRRYHDRDIEVIDRGGSKGCGVFAARQFLPGELILEVRGQLLSQKDYEGSTYVMEFDDKWYLEPGVPACYVNHSCSPNTELMKITKYTMGFVAFCNIEAGTEITFDYQWEAADWIPRCNCGAPNCRGWVVGETEVKKMEKLTGKRKSGK</sequence>
<dbReference type="InterPro" id="IPR046341">
    <property type="entry name" value="SET_dom_sf"/>
</dbReference>
<dbReference type="PANTHER" id="PTHR22884">
    <property type="entry name" value="SET DOMAIN PROTEINS"/>
    <property type="match status" value="1"/>
</dbReference>
<reference evidence="8 9" key="1">
    <citation type="submission" date="2019-02" db="EMBL/GenBank/DDBJ databases">
        <title>Deep-cultivation of Planctomycetes and their phenomic and genomic characterization uncovers novel biology.</title>
        <authorList>
            <person name="Wiegand S."/>
            <person name="Jogler M."/>
            <person name="Boedeker C."/>
            <person name="Pinto D."/>
            <person name="Vollmers J."/>
            <person name="Rivas-Marin E."/>
            <person name="Kohn T."/>
            <person name="Peeters S.H."/>
            <person name="Heuer A."/>
            <person name="Rast P."/>
            <person name="Oberbeckmann S."/>
            <person name="Bunk B."/>
            <person name="Jeske O."/>
            <person name="Meyerdierks A."/>
            <person name="Storesund J.E."/>
            <person name="Kallscheuer N."/>
            <person name="Luecker S."/>
            <person name="Lage O.M."/>
            <person name="Pohl T."/>
            <person name="Merkel B.J."/>
            <person name="Hornburger P."/>
            <person name="Mueller R.-W."/>
            <person name="Bruemmer F."/>
            <person name="Labrenz M."/>
            <person name="Spormann A.M."/>
            <person name="Op Den Camp H."/>
            <person name="Overmann J."/>
            <person name="Amann R."/>
            <person name="Jetten M.S.M."/>
            <person name="Mascher T."/>
            <person name="Medema M.H."/>
            <person name="Devos D.P."/>
            <person name="Kaster A.-K."/>
            <person name="Ovreas L."/>
            <person name="Rohde M."/>
            <person name="Galperin M.Y."/>
            <person name="Jogler C."/>
        </authorList>
    </citation>
    <scope>NUCLEOTIDE SEQUENCE [LARGE SCALE GENOMIC DNA]</scope>
    <source>
        <strain evidence="8 9">V7</strain>
    </source>
</reference>
<keyword evidence="5" id="KW-0949">S-adenosyl-L-methionine</keyword>
<dbReference type="InterPro" id="IPR003616">
    <property type="entry name" value="Post-SET_dom"/>
</dbReference>
<proteinExistence type="predicted"/>
<gene>
    <name evidence="8" type="ORF">V7x_44830</name>
</gene>
<evidence type="ECO:0000256" key="2">
    <source>
        <dbReference type="ARBA" id="ARBA00022454"/>
    </source>
</evidence>
<comment type="caution">
    <text evidence="8">The sequence shown here is derived from an EMBL/GenBank/DDBJ whole genome shotgun (WGS) entry which is preliminary data.</text>
</comment>
<evidence type="ECO:0000256" key="1">
    <source>
        <dbReference type="ARBA" id="ARBA00004286"/>
    </source>
</evidence>
<keyword evidence="2" id="KW-0158">Chromosome</keyword>
<comment type="subcellular location">
    <subcellularLocation>
        <location evidence="1">Chromosome</location>
    </subcellularLocation>
</comment>
<dbReference type="GO" id="GO:0032259">
    <property type="term" value="P:methylation"/>
    <property type="evidence" value="ECO:0007669"/>
    <property type="project" value="UniProtKB-KW"/>
</dbReference>
<dbReference type="InterPro" id="IPR001214">
    <property type="entry name" value="SET_dom"/>
</dbReference>
<dbReference type="GO" id="GO:0008168">
    <property type="term" value="F:methyltransferase activity"/>
    <property type="evidence" value="ECO:0007669"/>
    <property type="project" value="UniProtKB-KW"/>
</dbReference>
<dbReference type="AlphaFoldDB" id="A0A5C6FL51"/>
<dbReference type="Proteomes" id="UP000316476">
    <property type="component" value="Unassembled WGS sequence"/>
</dbReference>
<evidence type="ECO:0000256" key="4">
    <source>
        <dbReference type="ARBA" id="ARBA00022679"/>
    </source>
</evidence>
<dbReference type="PROSITE" id="PS50868">
    <property type="entry name" value="POST_SET"/>
    <property type="match status" value="1"/>
</dbReference>
<feature type="domain" description="Post-SET" evidence="7">
    <location>
        <begin position="138"/>
        <end position="150"/>
    </location>
</feature>